<sequence length="132" mass="14914">MKNKIQIFVVSFLVGGCISLINTVKAQNINNNVIEEVQLNRNETLNEIRSELIGNFDFANYEYKQGVVNSEVKFEIAENGKIINVHSTGDCKNVSKEIENVLTNMKVKPNKINKDTLAYTYVMPVTVEIDSE</sequence>
<accession>A0ABS7ZY49</accession>
<evidence type="ECO:0000313" key="2">
    <source>
        <dbReference type="Proteomes" id="UP000618240"/>
    </source>
</evidence>
<evidence type="ECO:0008006" key="3">
    <source>
        <dbReference type="Google" id="ProtNLM"/>
    </source>
</evidence>
<name>A0ABS7ZY49_9FLAO</name>
<dbReference type="RefSeq" id="WP_225686634.1">
    <property type="nucleotide sequence ID" value="NZ_JAERSE020000001.1"/>
</dbReference>
<evidence type="ECO:0000313" key="1">
    <source>
        <dbReference type="EMBL" id="MCA6066475.1"/>
    </source>
</evidence>
<dbReference type="PROSITE" id="PS51257">
    <property type="entry name" value="PROKAR_LIPOPROTEIN"/>
    <property type="match status" value="1"/>
</dbReference>
<proteinExistence type="predicted"/>
<dbReference type="Proteomes" id="UP000618240">
    <property type="component" value="Unassembled WGS sequence"/>
</dbReference>
<gene>
    <name evidence="1" type="ORF">JI747_004740</name>
</gene>
<protein>
    <recommendedName>
        <fullName evidence="3">TonB protein C-terminal</fullName>
    </recommendedName>
</protein>
<reference evidence="1 2" key="1">
    <citation type="submission" date="2021-09" db="EMBL/GenBank/DDBJ databases">
        <title>Genome sequencing and assembly of Chryseobacterium sp. RG1.</title>
        <authorList>
            <person name="Chhetri G."/>
        </authorList>
    </citation>
    <scope>NUCLEOTIDE SEQUENCE [LARGE SCALE GENOMIC DNA]</scope>
    <source>
        <strain evidence="1 2">RG1</strain>
    </source>
</reference>
<comment type="caution">
    <text evidence="1">The sequence shown here is derived from an EMBL/GenBank/DDBJ whole genome shotgun (WGS) entry which is preliminary data.</text>
</comment>
<keyword evidence="2" id="KW-1185">Reference proteome</keyword>
<dbReference type="EMBL" id="JAERSE020000001">
    <property type="protein sequence ID" value="MCA6066475.1"/>
    <property type="molecule type" value="Genomic_DNA"/>
</dbReference>
<organism evidence="1 2">
    <name type="scientific">Chryseobacterium tagetis</name>
    <dbReference type="NCBI Taxonomy" id="2801334"/>
    <lineage>
        <taxon>Bacteria</taxon>
        <taxon>Pseudomonadati</taxon>
        <taxon>Bacteroidota</taxon>
        <taxon>Flavobacteriia</taxon>
        <taxon>Flavobacteriales</taxon>
        <taxon>Weeksellaceae</taxon>
        <taxon>Chryseobacterium group</taxon>
        <taxon>Chryseobacterium</taxon>
    </lineage>
</organism>